<evidence type="ECO:0000256" key="3">
    <source>
        <dbReference type="ARBA" id="ARBA00023274"/>
    </source>
</evidence>
<dbReference type="NCBIfam" id="TIGR00009">
    <property type="entry name" value="L28"/>
    <property type="match status" value="1"/>
</dbReference>
<dbReference type="HAMAP" id="MF_00373">
    <property type="entry name" value="Ribosomal_bL28"/>
    <property type="match status" value="1"/>
</dbReference>
<proteinExistence type="inferred from homology"/>
<evidence type="ECO:0000313" key="7">
    <source>
        <dbReference type="Proteomes" id="UP000317691"/>
    </source>
</evidence>
<evidence type="ECO:0000256" key="5">
    <source>
        <dbReference type="HAMAP-Rule" id="MF_00373"/>
    </source>
</evidence>
<dbReference type="GO" id="GO:1990904">
    <property type="term" value="C:ribonucleoprotein complex"/>
    <property type="evidence" value="ECO:0007669"/>
    <property type="project" value="UniProtKB-KW"/>
</dbReference>
<dbReference type="PANTHER" id="PTHR39080">
    <property type="entry name" value="50S RIBOSOMAL PROTEIN L28"/>
    <property type="match status" value="1"/>
</dbReference>
<sequence length="74" mass="8321">MARVCDICGKGVQHGQNISHAHNVTKRRWEVNLQTVRALVAGRPKRIRVCTRCLRTGSVQKNMGQKATQRARAI</sequence>
<evidence type="ECO:0000256" key="1">
    <source>
        <dbReference type="ARBA" id="ARBA00008760"/>
    </source>
</evidence>
<dbReference type="GO" id="GO:0005840">
    <property type="term" value="C:ribosome"/>
    <property type="evidence" value="ECO:0007669"/>
    <property type="project" value="UniProtKB-KW"/>
</dbReference>
<dbReference type="SUPFAM" id="SSF143800">
    <property type="entry name" value="L28p-like"/>
    <property type="match status" value="1"/>
</dbReference>
<protein>
    <recommendedName>
        <fullName evidence="4 5">Large ribosomal subunit protein bL28</fullName>
    </recommendedName>
</protein>
<dbReference type="InterPro" id="IPR037147">
    <property type="entry name" value="Ribosomal_bL28_sf"/>
</dbReference>
<dbReference type="AlphaFoldDB" id="A0A538TMB7"/>
<evidence type="ECO:0000256" key="2">
    <source>
        <dbReference type="ARBA" id="ARBA00022980"/>
    </source>
</evidence>
<accession>A0A538TMB7</accession>
<dbReference type="Proteomes" id="UP000317691">
    <property type="component" value="Unassembled WGS sequence"/>
</dbReference>
<gene>
    <name evidence="5 6" type="primary">rpmB</name>
    <name evidence="6" type="ORF">E6K79_06915</name>
</gene>
<evidence type="ECO:0000256" key="4">
    <source>
        <dbReference type="ARBA" id="ARBA00035174"/>
    </source>
</evidence>
<dbReference type="PANTHER" id="PTHR39080:SF1">
    <property type="entry name" value="LARGE RIBOSOMAL SUBUNIT PROTEIN BL28A"/>
    <property type="match status" value="1"/>
</dbReference>
<dbReference type="GO" id="GO:0006412">
    <property type="term" value="P:translation"/>
    <property type="evidence" value="ECO:0007669"/>
    <property type="project" value="UniProtKB-UniRule"/>
</dbReference>
<keyword evidence="2 5" id="KW-0689">Ribosomal protein</keyword>
<reference evidence="6 7" key="1">
    <citation type="journal article" date="2019" name="Nat. Microbiol.">
        <title>Mediterranean grassland soil C-N compound turnover is dependent on rainfall and depth, and is mediated by genomically divergent microorganisms.</title>
        <authorList>
            <person name="Diamond S."/>
            <person name="Andeer P.F."/>
            <person name="Li Z."/>
            <person name="Crits-Christoph A."/>
            <person name="Burstein D."/>
            <person name="Anantharaman K."/>
            <person name="Lane K.R."/>
            <person name="Thomas B.C."/>
            <person name="Pan C."/>
            <person name="Northen T.R."/>
            <person name="Banfield J.F."/>
        </authorList>
    </citation>
    <scope>NUCLEOTIDE SEQUENCE [LARGE SCALE GENOMIC DNA]</scope>
    <source>
        <strain evidence="6">WS_9</strain>
    </source>
</reference>
<keyword evidence="3 5" id="KW-0687">Ribonucleoprotein</keyword>
<dbReference type="InterPro" id="IPR034704">
    <property type="entry name" value="Ribosomal_bL28/bL31-like_sf"/>
</dbReference>
<dbReference type="EMBL" id="VBOZ01000017">
    <property type="protein sequence ID" value="TMQ64761.1"/>
    <property type="molecule type" value="Genomic_DNA"/>
</dbReference>
<dbReference type="Pfam" id="PF00830">
    <property type="entry name" value="Ribosomal_L28"/>
    <property type="match status" value="1"/>
</dbReference>
<dbReference type="GO" id="GO:0003735">
    <property type="term" value="F:structural constituent of ribosome"/>
    <property type="evidence" value="ECO:0007669"/>
    <property type="project" value="InterPro"/>
</dbReference>
<evidence type="ECO:0000313" key="6">
    <source>
        <dbReference type="EMBL" id="TMQ64761.1"/>
    </source>
</evidence>
<comment type="similarity">
    <text evidence="1 5">Belongs to the bacterial ribosomal protein bL28 family.</text>
</comment>
<comment type="caution">
    <text evidence="6">The sequence shown here is derived from an EMBL/GenBank/DDBJ whole genome shotgun (WGS) entry which is preliminary data.</text>
</comment>
<dbReference type="InterPro" id="IPR001383">
    <property type="entry name" value="Ribosomal_bL28_bact-type"/>
</dbReference>
<name>A0A538TMB7_UNCEI</name>
<dbReference type="InterPro" id="IPR026569">
    <property type="entry name" value="Ribosomal_bL28"/>
</dbReference>
<dbReference type="Gene3D" id="2.30.170.40">
    <property type="entry name" value="Ribosomal protein L28/L24"/>
    <property type="match status" value="1"/>
</dbReference>
<organism evidence="6 7">
    <name type="scientific">Eiseniibacteriota bacterium</name>
    <dbReference type="NCBI Taxonomy" id="2212470"/>
    <lineage>
        <taxon>Bacteria</taxon>
        <taxon>Candidatus Eiseniibacteriota</taxon>
    </lineage>
</organism>
<dbReference type="InterPro" id="IPR050096">
    <property type="entry name" value="Bacterial_rp_bL28"/>
</dbReference>